<dbReference type="WBParaSite" id="TCNE_0000553101-mRNA-1">
    <property type="protein sequence ID" value="TCNE_0000553101-mRNA-1"/>
    <property type="gene ID" value="TCNE_0000553101"/>
</dbReference>
<protein>
    <submittedName>
        <fullName evidence="4">Secreted protein</fullName>
    </submittedName>
</protein>
<feature type="transmembrane region" description="Helical" evidence="1">
    <location>
        <begin position="6"/>
        <end position="27"/>
    </location>
</feature>
<gene>
    <name evidence="2" type="ORF">TCNE_LOCUS5531</name>
</gene>
<dbReference type="Proteomes" id="UP000050794">
    <property type="component" value="Unassembled WGS sequence"/>
</dbReference>
<evidence type="ECO:0000313" key="3">
    <source>
        <dbReference type="Proteomes" id="UP000050794"/>
    </source>
</evidence>
<accession>A0A183UAL1</accession>
<evidence type="ECO:0000256" key="1">
    <source>
        <dbReference type="SAM" id="Phobius"/>
    </source>
</evidence>
<keyword evidence="1" id="KW-0812">Transmembrane</keyword>
<reference evidence="4" key="1">
    <citation type="submission" date="2016-06" db="UniProtKB">
        <authorList>
            <consortium name="WormBaseParasite"/>
        </authorList>
    </citation>
    <scope>IDENTIFICATION</scope>
</reference>
<proteinExistence type="predicted"/>
<organism evidence="3 4">
    <name type="scientific">Toxocara canis</name>
    <name type="common">Canine roundworm</name>
    <dbReference type="NCBI Taxonomy" id="6265"/>
    <lineage>
        <taxon>Eukaryota</taxon>
        <taxon>Metazoa</taxon>
        <taxon>Ecdysozoa</taxon>
        <taxon>Nematoda</taxon>
        <taxon>Chromadorea</taxon>
        <taxon>Rhabditida</taxon>
        <taxon>Spirurina</taxon>
        <taxon>Ascaridomorpha</taxon>
        <taxon>Ascaridoidea</taxon>
        <taxon>Toxocaridae</taxon>
        <taxon>Toxocara</taxon>
    </lineage>
</organism>
<keyword evidence="3" id="KW-1185">Reference proteome</keyword>
<sequence length="65" mass="7109">MVTTATIITVTITMAMIGVIIISVIVVHPIPTSRSNHQEVSVEDICQRTVSRLFIQSSLLTISDQ</sequence>
<dbReference type="AlphaFoldDB" id="A0A183UAL1"/>
<name>A0A183UAL1_TOXCA</name>
<keyword evidence="1" id="KW-1133">Transmembrane helix</keyword>
<evidence type="ECO:0000313" key="2">
    <source>
        <dbReference type="EMBL" id="VDM36692.1"/>
    </source>
</evidence>
<evidence type="ECO:0000313" key="4">
    <source>
        <dbReference type="WBParaSite" id="TCNE_0000553101-mRNA-1"/>
    </source>
</evidence>
<reference evidence="2 3" key="2">
    <citation type="submission" date="2018-11" db="EMBL/GenBank/DDBJ databases">
        <authorList>
            <consortium name="Pathogen Informatics"/>
        </authorList>
    </citation>
    <scope>NUCLEOTIDE SEQUENCE [LARGE SCALE GENOMIC DNA]</scope>
</reference>
<keyword evidence="1" id="KW-0472">Membrane</keyword>
<dbReference type="EMBL" id="UYWY01019364">
    <property type="protein sequence ID" value="VDM36692.1"/>
    <property type="molecule type" value="Genomic_DNA"/>
</dbReference>